<gene>
    <name evidence="1" type="ORF">Gogos_021847</name>
</gene>
<reference evidence="1 2" key="1">
    <citation type="journal article" date="2019" name="Genome Biol. Evol.">
        <title>Insights into the evolution of the New World diploid cottons (Gossypium, subgenus Houzingenia) based on genome sequencing.</title>
        <authorList>
            <person name="Grover C.E."/>
            <person name="Arick M.A. 2nd"/>
            <person name="Thrash A."/>
            <person name="Conover J.L."/>
            <person name="Sanders W.S."/>
            <person name="Peterson D.G."/>
            <person name="Frelichowski J.E."/>
            <person name="Scheffler J.A."/>
            <person name="Scheffler B.E."/>
            <person name="Wendel J.F."/>
        </authorList>
    </citation>
    <scope>NUCLEOTIDE SEQUENCE [LARGE SCALE GENOMIC DNA]</scope>
    <source>
        <strain evidence="1">5</strain>
        <tissue evidence="1">Leaf</tissue>
    </source>
</reference>
<dbReference type="Proteomes" id="UP000593579">
    <property type="component" value="Unassembled WGS sequence"/>
</dbReference>
<organism evidence="1 2">
    <name type="scientific">Gossypium gossypioides</name>
    <name type="common">Mexican cotton</name>
    <name type="synonym">Selera gossypioides</name>
    <dbReference type="NCBI Taxonomy" id="34282"/>
    <lineage>
        <taxon>Eukaryota</taxon>
        <taxon>Viridiplantae</taxon>
        <taxon>Streptophyta</taxon>
        <taxon>Embryophyta</taxon>
        <taxon>Tracheophyta</taxon>
        <taxon>Spermatophyta</taxon>
        <taxon>Magnoliopsida</taxon>
        <taxon>eudicotyledons</taxon>
        <taxon>Gunneridae</taxon>
        <taxon>Pentapetalae</taxon>
        <taxon>rosids</taxon>
        <taxon>malvids</taxon>
        <taxon>Malvales</taxon>
        <taxon>Malvaceae</taxon>
        <taxon>Malvoideae</taxon>
        <taxon>Gossypium</taxon>
    </lineage>
</organism>
<evidence type="ECO:0000313" key="1">
    <source>
        <dbReference type="EMBL" id="MBA0753016.1"/>
    </source>
</evidence>
<proteinExistence type="predicted"/>
<accession>A0A7J9CX51</accession>
<dbReference type="AlphaFoldDB" id="A0A7J9CX51"/>
<evidence type="ECO:0000313" key="2">
    <source>
        <dbReference type="Proteomes" id="UP000593579"/>
    </source>
</evidence>
<comment type="caution">
    <text evidence="1">The sequence shown here is derived from an EMBL/GenBank/DDBJ whole genome shotgun (WGS) entry which is preliminary data.</text>
</comment>
<keyword evidence="2" id="KW-1185">Reference proteome</keyword>
<dbReference type="EMBL" id="JABEZY010056722">
    <property type="protein sequence ID" value="MBA0753016.1"/>
    <property type="molecule type" value="Genomic_DNA"/>
</dbReference>
<sequence>PRLSALNEDKERLAKIIDRCYNNPSYYQNQVGIDLIAKAKYLLQQKEYQFKTDGRRIMAYHSEIIEEKDEEFTQLLKKIADMEIEDFPSNILE</sequence>
<protein>
    <submittedName>
        <fullName evidence="1">Uncharacterized protein</fullName>
    </submittedName>
</protein>
<feature type="non-terminal residue" evidence="1">
    <location>
        <position position="1"/>
    </location>
</feature>
<dbReference type="OrthoDB" id="10305244at2759"/>
<name>A0A7J9CX51_GOSGO</name>